<dbReference type="InterPro" id="IPR000668">
    <property type="entry name" value="Peptidase_C1A_C"/>
</dbReference>
<dbReference type="EMBL" id="CAXKWB010012389">
    <property type="protein sequence ID" value="CAL4104458.1"/>
    <property type="molecule type" value="Genomic_DNA"/>
</dbReference>
<dbReference type="PANTHER" id="PTHR12411">
    <property type="entry name" value="CYSTEINE PROTEASE FAMILY C1-RELATED"/>
    <property type="match status" value="1"/>
</dbReference>
<keyword evidence="2" id="KW-0645">Protease</keyword>
<evidence type="ECO:0000259" key="9">
    <source>
        <dbReference type="SMART" id="SM00848"/>
    </source>
</evidence>
<evidence type="ECO:0000256" key="6">
    <source>
        <dbReference type="ARBA" id="ARBA00023157"/>
    </source>
</evidence>
<dbReference type="FunFam" id="3.90.70.10:FF:000332">
    <property type="entry name" value="Cathepsin L1"/>
    <property type="match status" value="1"/>
</dbReference>
<dbReference type="Proteomes" id="UP001497623">
    <property type="component" value="Unassembled WGS sequence"/>
</dbReference>
<evidence type="ECO:0000256" key="7">
    <source>
        <dbReference type="SAM" id="SignalP"/>
    </source>
</evidence>
<dbReference type="InterPro" id="IPR000169">
    <property type="entry name" value="Pept_cys_AS"/>
</dbReference>
<dbReference type="GO" id="GO:0006508">
    <property type="term" value="P:proteolysis"/>
    <property type="evidence" value="ECO:0007669"/>
    <property type="project" value="UniProtKB-KW"/>
</dbReference>
<dbReference type="AlphaFoldDB" id="A0AAV2QZG2"/>
<keyword evidence="7" id="KW-0732">Signal</keyword>
<dbReference type="Pfam" id="PF08246">
    <property type="entry name" value="Inhibitor_I29"/>
    <property type="match status" value="1"/>
</dbReference>
<feature type="non-terminal residue" evidence="10">
    <location>
        <position position="1"/>
    </location>
</feature>
<evidence type="ECO:0000256" key="4">
    <source>
        <dbReference type="ARBA" id="ARBA00022807"/>
    </source>
</evidence>
<evidence type="ECO:0000256" key="1">
    <source>
        <dbReference type="ARBA" id="ARBA00008455"/>
    </source>
</evidence>
<keyword evidence="5" id="KW-0865">Zymogen</keyword>
<dbReference type="PRINTS" id="PR00705">
    <property type="entry name" value="PAPAIN"/>
</dbReference>
<evidence type="ECO:0000256" key="3">
    <source>
        <dbReference type="ARBA" id="ARBA00022801"/>
    </source>
</evidence>
<comment type="caution">
    <text evidence="10">The sequence shown here is derived from an EMBL/GenBank/DDBJ whole genome shotgun (WGS) entry which is preliminary data.</text>
</comment>
<feature type="non-terminal residue" evidence="10">
    <location>
        <position position="317"/>
    </location>
</feature>
<name>A0AAV2QZG2_MEGNR</name>
<evidence type="ECO:0000256" key="5">
    <source>
        <dbReference type="ARBA" id="ARBA00023145"/>
    </source>
</evidence>
<sequence length="317" mass="34881">PFTMRSITTLSLLLLGLALARAAALYETHQEWNEFKSTHSKTYASEEEEQSRFANFMNNKKVIAEHNALYEAGEISWEVGMNLFGDMTEAEWESKYLGQVLPKARESCHYYSGSSSAVDAIDWRDLGAVTPVKDQGFCGSCWSFGATGTMEGQYHKGNGALVSFSEQNMLDCAMNWGCNGGGRSDIALKYAHASGVNSESDYPYEMAQHSCRQSSNEPVYHCSGCTYTDEGDEDVLKAALSNEGPVAIAIDASPLHFMFYRSGIIDDPSCGTDYPDINHAVLAVGYDTNSNGQDYYIVKNSWGASWGSQGYFDLARN</sequence>
<dbReference type="InterPro" id="IPR013201">
    <property type="entry name" value="Prot_inhib_I29"/>
</dbReference>
<organism evidence="10 11">
    <name type="scientific">Meganyctiphanes norvegica</name>
    <name type="common">Northern krill</name>
    <name type="synonym">Thysanopoda norvegica</name>
    <dbReference type="NCBI Taxonomy" id="48144"/>
    <lineage>
        <taxon>Eukaryota</taxon>
        <taxon>Metazoa</taxon>
        <taxon>Ecdysozoa</taxon>
        <taxon>Arthropoda</taxon>
        <taxon>Crustacea</taxon>
        <taxon>Multicrustacea</taxon>
        <taxon>Malacostraca</taxon>
        <taxon>Eumalacostraca</taxon>
        <taxon>Eucarida</taxon>
        <taxon>Euphausiacea</taxon>
        <taxon>Euphausiidae</taxon>
        <taxon>Meganyctiphanes</taxon>
    </lineage>
</organism>
<proteinExistence type="inferred from homology"/>
<evidence type="ECO:0000259" key="8">
    <source>
        <dbReference type="SMART" id="SM00645"/>
    </source>
</evidence>
<dbReference type="Gene3D" id="3.90.70.10">
    <property type="entry name" value="Cysteine proteinases"/>
    <property type="match status" value="1"/>
</dbReference>
<evidence type="ECO:0000313" key="10">
    <source>
        <dbReference type="EMBL" id="CAL4104458.1"/>
    </source>
</evidence>
<dbReference type="Pfam" id="PF00112">
    <property type="entry name" value="Peptidase_C1"/>
    <property type="match status" value="1"/>
</dbReference>
<gene>
    <name evidence="10" type="ORF">MNOR_LOCUS17778</name>
</gene>
<keyword evidence="4" id="KW-0788">Thiol protease</keyword>
<dbReference type="InterPro" id="IPR038765">
    <property type="entry name" value="Papain-like_cys_pep_sf"/>
</dbReference>
<dbReference type="SMART" id="SM00645">
    <property type="entry name" value="Pept_C1"/>
    <property type="match status" value="1"/>
</dbReference>
<dbReference type="InterPro" id="IPR013128">
    <property type="entry name" value="Peptidase_C1A"/>
</dbReference>
<evidence type="ECO:0008006" key="12">
    <source>
        <dbReference type="Google" id="ProtNLM"/>
    </source>
</evidence>
<feature type="domain" description="Cathepsin propeptide inhibitor" evidence="9">
    <location>
        <begin position="32"/>
        <end position="92"/>
    </location>
</feature>
<evidence type="ECO:0000256" key="2">
    <source>
        <dbReference type="ARBA" id="ARBA00022670"/>
    </source>
</evidence>
<dbReference type="InterPro" id="IPR039417">
    <property type="entry name" value="Peptidase_C1A_papain-like"/>
</dbReference>
<dbReference type="PROSITE" id="PS00639">
    <property type="entry name" value="THIOL_PROTEASE_HIS"/>
    <property type="match status" value="1"/>
</dbReference>
<dbReference type="GO" id="GO:0008234">
    <property type="term" value="F:cysteine-type peptidase activity"/>
    <property type="evidence" value="ECO:0007669"/>
    <property type="project" value="UniProtKB-KW"/>
</dbReference>
<comment type="similarity">
    <text evidence="1">Belongs to the peptidase C1 family.</text>
</comment>
<dbReference type="PROSITE" id="PS00139">
    <property type="entry name" value="THIOL_PROTEASE_CYS"/>
    <property type="match status" value="1"/>
</dbReference>
<evidence type="ECO:0000313" key="11">
    <source>
        <dbReference type="Proteomes" id="UP001497623"/>
    </source>
</evidence>
<keyword evidence="3" id="KW-0378">Hydrolase</keyword>
<feature type="chain" id="PRO_5044022130" description="Cathepsin L" evidence="7">
    <location>
        <begin position="23"/>
        <end position="317"/>
    </location>
</feature>
<keyword evidence="6" id="KW-1015">Disulfide bond</keyword>
<dbReference type="SUPFAM" id="SSF54001">
    <property type="entry name" value="Cysteine proteinases"/>
    <property type="match status" value="1"/>
</dbReference>
<dbReference type="InterPro" id="IPR025660">
    <property type="entry name" value="Pept_his_AS"/>
</dbReference>
<dbReference type="CDD" id="cd02248">
    <property type="entry name" value="Peptidase_C1A"/>
    <property type="match status" value="1"/>
</dbReference>
<feature type="domain" description="Peptidase C1A papain C-terminal" evidence="8">
    <location>
        <begin position="117"/>
        <end position="317"/>
    </location>
</feature>
<reference evidence="10 11" key="1">
    <citation type="submission" date="2024-05" db="EMBL/GenBank/DDBJ databases">
        <authorList>
            <person name="Wallberg A."/>
        </authorList>
    </citation>
    <scope>NUCLEOTIDE SEQUENCE [LARGE SCALE GENOMIC DNA]</scope>
</reference>
<keyword evidence="11" id="KW-1185">Reference proteome</keyword>
<protein>
    <recommendedName>
        <fullName evidence="12">Cathepsin L</fullName>
    </recommendedName>
</protein>
<feature type="signal peptide" evidence="7">
    <location>
        <begin position="1"/>
        <end position="22"/>
    </location>
</feature>
<accession>A0AAV2QZG2</accession>
<dbReference type="SMART" id="SM00848">
    <property type="entry name" value="Inhibitor_I29"/>
    <property type="match status" value="1"/>
</dbReference>